<proteinExistence type="predicted"/>
<name>A0AAW8TH68_9ENTE</name>
<dbReference type="Proteomes" id="UP001245561">
    <property type="component" value="Unassembled WGS sequence"/>
</dbReference>
<gene>
    <name evidence="1" type="ORF">P7D36_09060</name>
</gene>
<reference evidence="1" key="1">
    <citation type="submission" date="2023-03" db="EMBL/GenBank/DDBJ databases">
        <authorList>
            <person name="Shen W."/>
            <person name="Cai J."/>
        </authorList>
    </citation>
    <scope>NUCLEOTIDE SEQUENCE</scope>
    <source>
        <strain evidence="1">P55-2</strain>
    </source>
</reference>
<dbReference type="EMBL" id="JARPYT010000012">
    <property type="protein sequence ID" value="MDT2637639.1"/>
    <property type="molecule type" value="Genomic_DNA"/>
</dbReference>
<protein>
    <submittedName>
        <fullName evidence="1">DUF3168 domain-containing protein</fullName>
    </submittedName>
</protein>
<dbReference type="Gene3D" id="3.30.2000.30">
    <property type="match status" value="1"/>
</dbReference>
<comment type="caution">
    <text evidence="1">The sequence shown here is derived from an EMBL/GenBank/DDBJ whole genome shotgun (WGS) entry which is preliminary data.</text>
</comment>
<dbReference type="RefSeq" id="WP_137603257.1">
    <property type="nucleotide sequence ID" value="NZ_JARPYS010000011.1"/>
</dbReference>
<sequence>MIVKQPDQELYDEVFNICQSLGYDVFTYLPPDNTPYPFVYIGESQELPQATKSVLVGTVQLNIHIYGLHTKRKQVSDMKGAILWELRKLRQSKNFNWKISNNQTQPQMLQDTTTNTALWHCVIPLEMRFY</sequence>
<dbReference type="InterPro" id="IPR053745">
    <property type="entry name" value="Viral_Tail_Comp_sf"/>
</dbReference>
<evidence type="ECO:0000313" key="1">
    <source>
        <dbReference type="EMBL" id="MDT2637639.1"/>
    </source>
</evidence>
<accession>A0AAW8TH68</accession>
<dbReference type="AlphaFoldDB" id="A0AAW8TH68"/>
<organism evidence="1 2">
    <name type="scientific">Enterococcus dongliensis</name>
    <dbReference type="NCBI Taxonomy" id="2559925"/>
    <lineage>
        <taxon>Bacteria</taxon>
        <taxon>Bacillati</taxon>
        <taxon>Bacillota</taxon>
        <taxon>Bacilli</taxon>
        <taxon>Lactobacillales</taxon>
        <taxon>Enterococcaceae</taxon>
        <taxon>Enterococcus</taxon>
    </lineage>
</organism>
<evidence type="ECO:0000313" key="2">
    <source>
        <dbReference type="Proteomes" id="UP001245561"/>
    </source>
</evidence>